<dbReference type="CDD" id="cd00063">
    <property type="entry name" value="FN3"/>
    <property type="match status" value="4"/>
</dbReference>
<dbReference type="Proteomes" id="UP000694844">
    <property type="component" value="Chromosome 3"/>
</dbReference>
<dbReference type="KEGG" id="cvn:111125789"/>
<dbReference type="SUPFAM" id="SSF49265">
    <property type="entry name" value="Fibronectin type III"/>
    <property type="match status" value="4"/>
</dbReference>
<feature type="domain" description="Fibronectin type-III" evidence="3">
    <location>
        <begin position="640"/>
        <end position="733"/>
    </location>
</feature>
<evidence type="ECO:0000259" key="3">
    <source>
        <dbReference type="PROSITE" id="PS50853"/>
    </source>
</evidence>
<keyword evidence="4" id="KW-1185">Reference proteome</keyword>
<dbReference type="PANTHER" id="PTHR46708">
    <property type="entry name" value="TENASCIN"/>
    <property type="match status" value="1"/>
</dbReference>
<dbReference type="InterPro" id="IPR036116">
    <property type="entry name" value="FN3_sf"/>
</dbReference>
<protein>
    <submittedName>
        <fullName evidence="5">Fibronectin type III domain-containing protein 1-like</fullName>
    </submittedName>
</protein>
<sequence length="849" mass="98251">MWNLLGLTVMAVSVFVHQLSAQQQQRLTAINGHLEHIIGNAKILPAVIQAPSRPRNVQIELSRLDPSQLTIYWIPPYHTYGPLTNYTLHWGVKNEALRKEKIEPFMLRWDSDYLDDATVYEFKLFAVNAGGFGEPAIVQFTTPKQETIVPPNVTMDHVKGPNNTTMVRVKWDPPNQPVEGYRIVYRKLERVYTGRWRLKELNDPNALSTEIVLDEPIYLQTVVVYGITKRQKLNFQMMGQMNQQMMGSLVIQAPSEPRNVQIELSRLDPPQLTIYWIPPYDTYGPLTNYTLHWGVKNGALRKEKIEPYRLRWDSDYLDDATDYEFKLFAVNAGGFGEPVIVQFTTPKPEIIVPPNVTVDRLMGPNNTTMERVKWDPPNQPVEGYTILYRKFEWVYTGRWKLKELNDPNALSTEIVVDDPKYSNIVVVRGTPKRQNSNFPMMGQMNQQMLSSFVIQAPSEPRNVQIELSRLDPPQLTIYWIPPYHTYGPLTNYTLHWGVKNGALRKEKIEPYRLRWDSDYLDDATDYEFKLFAVNAEGFGEPVIVQFTTPKRKTIDPPNVTVDRVKGPNNTTMVRVKWDPPNQPVEGYTILYRKFEWVSTGRWKIKEMNDPNALTTEIVVDEPLYSHIVVVRGTVKPTPSEPRNVQIELSRLDPPQLTIHWIPPYHTYGPLTNYTLHWGVKNRTVREEKIEPYRLRWDSDYLDDGYVHEFKLFAVNPGGFGEPAIVQFTTPKRETIVPPNITVDRVKGPNNTTMLRLKWDPPNQPVEGYIILHRKFEWVYTGRWKLTILNDPNALSTDIALDDPKYSYISVVRGALKRQNPNFPMMGQMNHVETIVPPNVTVDQSSYHKN</sequence>
<evidence type="ECO:0000313" key="4">
    <source>
        <dbReference type="Proteomes" id="UP000694844"/>
    </source>
</evidence>
<reference evidence="5" key="1">
    <citation type="submission" date="2025-08" db="UniProtKB">
        <authorList>
            <consortium name="RefSeq"/>
        </authorList>
    </citation>
    <scope>IDENTIFICATION</scope>
    <source>
        <tissue evidence="5">Whole sample</tissue>
    </source>
</reference>
<dbReference type="OrthoDB" id="6107079at2759"/>
<feature type="domain" description="Fibronectin type-III" evidence="3">
    <location>
        <begin position="459"/>
        <end position="552"/>
    </location>
</feature>
<accession>A0A8B8DD62</accession>
<evidence type="ECO:0000313" key="5">
    <source>
        <dbReference type="RefSeq" id="XP_022325620.1"/>
    </source>
</evidence>
<dbReference type="InterPro" id="IPR003961">
    <property type="entry name" value="FN3_dom"/>
</dbReference>
<evidence type="ECO:0000256" key="2">
    <source>
        <dbReference type="SAM" id="SignalP"/>
    </source>
</evidence>
<dbReference type="AlphaFoldDB" id="A0A8B8DD62"/>
<organism evidence="4 5">
    <name type="scientific">Crassostrea virginica</name>
    <name type="common">Eastern oyster</name>
    <dbReference type="NCBI Taxonomy" id="6565"/>
    <lineage>
        <taxon>Eukaryota</taxon>
        <taxon>Metazoa</taxon>
        <taxon>Spiralia</taxon>
        <taxon>Lophotrochozoa</taxon>
        <taxon>Mollusca</taxon>
        <taxon>Bivalvia</taxon>
        <taxon>Autobranchia</taxon>
        <taxon>Pteriomorphia</taxon>
        <taxon>Ostreida</taxon>
        <taxon>Ostreoidea</taxon>
        <taxon>Ostreidae</taxon>
        <taxon>Crassostrea</taxon>
    </lineage>
</organism>
<keyword evidence="2" id="KW-0732">Signal</keyword>
<dbReference type="Gene3D" id="2.60.40.10">
    <property type="entry name" value="Immunoglobulins"/>
    <property type="match status" value="6"/>
</dbReference>
<dbReference type="RefSeq" id="XP_022325620.1">
    <property type="nucleotide sequence ID" value="XM_022469912.1"/>
</dbReference>
<dbReference type="InterPro" id="IPR013783">
    <property type="entry name" value="Ig-like_fold"/>
</dbReference>
<feature type="domain" description="Fibronectin type-III" evidence="3">
    <location>
        <begin position="53"/>
        <end position="146"/>
    </location>
</feature>
<dbReference type="Pfam" id="PF00041">
    <property type="entry name" value="fn3"/>
    <property type="match status" value="3"/>
</dbReference>
<dbReference type="PROSITE" id="PS50853">
    <property type="entry name" value="FN3"/>
    <property type="match status" value="4"/>
</dbReference>
<keyword evidence="1" id="KW-0677">Repeat</keyword>
<dbReference type="GeneID" id="111125789"/>
<dbReference type="InterPro" id="IPR050991">
    <property type="entry name" value="ECM_Regulatory_Proteins"/>
</dbReference>
<feature type="signal peptide" evidence="2">
    <location>
        <begin position="1"/>
        <end position="21"/>
    </location>
</feature>
<dbReference type="PANTHER" id="PTHR46708:SF2">
    <property type="entry name" value="FIBRONECTIN TYPE-III DOMAIN-CONTAINING PROTEIN"/>
    <property type="match status" value="1"/>
</dbReference>
<gene>
    <name evidence="5" type="primary">LOC111125789</name>
</gene>
<proteinExistence type="predicted"/>
<feature type="domain" description="Fibronectin type-III" evidence="3">
    <location>
        <begin position="256"/>
        <end position="349"/>
    </location>
</feature>
<feature type="chain" id="PRO_5034725716" evidence="2">
    <location>
        <begin position="22"/>
        <end position="849"/>
    </location>
</feature>
<dbReference type="SMART" id="SM00060">
    <property type="entry name" value="FN3"/>
    <property type="match status" value="5"/>
</dbReference>
<name>A0A8B8DD62_CRAVI</name>
<evidence type="ECO:0000256" key="1">
    <source>
        <dbReference type="ARBA" id="ARBA00022737"/>
    </source>
</evidence>